<dbReference type="Gene3D" id="1.10.4190.10">
    <property type="entry name" value="Urease accessory protein UreF"/>
    <property type="match status" value="1"/>
</dbReference>
<evidence type="ECO:0000256" key="2">
    <source>
        <dbReference type="ARBA" id="ARBA00023186"/>
    </source>
</evidence>
<name>A0A1W1XWC2_9CLOT</name>
<comment type="subcellular location">
    <subcellularLocation>
        <location evidence="3">Cytoplasm</location>
    </subcellularLocation>
</comment>
<accession>A0A1W1XWC2</accession>
<sequence>MSINASFFTMLQITDSIFPIGSYTQSNGLETYVQKGIVKDRETADEYLRSVLVNSYMYSDFLAVKLAYEYSKDMDIGRLIELDETLCAVKAPREMKDGSSRLCGRFLKLVTKFSSDELIYKYKTAIENGQCYGQHSIAYGSFSAVSNIAKEDAIKAYMYNTTSAIINNCAKLIPLGQVDGQTLLFGMQNLLQEIFINLDSLDVYDLGRCCAGFDIRAMQHEDLYSRLYMS</sequence>
<protein>
    <recommendedName>
        <fullName evidence="3">Urease accessory protein UreF</fullName>
    </recommendedName>
</protein>
<organism evidence="4 5">
    <name type="scientific">Clostridium acidisoli DSM 12555</name>
    <dbReference type="NCBI Taxonomy" id="1121291"/>
    <lineage>
        <taxon>Bacteria</taxon>
        <taxon>Bacillati</taxon>
        <taxon>Bacillota</taxon>
        <taxon>Clostridia</taxon>
        <taxon>Eubacteriales</taxon>
        <taxon>Clostridiaceae</taxon>
        <taxon>Clostridium</taxon>
    </lineage>
</organism>
<dbReference type="Proteomes" id="UP000192468">
    <property type="component" value="Unassembled WGS sequence"/>
</dbReference>
<evidence type="ECO:0000256" key="3">
    <source>
        <dbReference type="HAMAP-Rule" id="MF_01385"/>
    </source>
</evidence>
<proteinExistence type="inferred from homology"/>
<keyword evidence="5" id="KW-1185">Reference proteome</keyword>
<dbReference type="InterPro" id="IPR038277">
    <property type="entry name" value="UreF_sf"/>
</dbReference>
<dbReference type="PIRSF" id="PIRSF009467">
    <property type="entry name" value="Ureas_acces_UreF"/>
    <property type="match status" value="1"/>
</dbReference>
<evidence type="ECO:0000313" key="5">
    <source>
        <dbReference type="Proteomes" id="UP000192468"/>
    </source>
</evidence>
<dbReference type="InterPro" id="IPR002639">
    <property type="entry name" value="UreF"/>
</dbReference>
<dbReference type="HAMAP" id="MF_01385">
    <property type="entry name" value="UreF"/>
    <property type="match status" value="1"/>
</dbReference>
<dbReference type="STRING" id="1121291.SAMN02745134_03439"/>
<dbReference type="RefSeq" id="WP_176212738.1">
    <property type="nucleotide sequence ID" value="NZ_FWXH01000023.1"/>
</dbReference>
<reference evidence="4 5" key="1">
    <citation type="submission" date="2017-04" db="EMBL/GenBank/DDBJ databases">
        <authorList>
            <person name="Afonso C.L."/>
            <person name="Miller P.J."/>
            <person name="Scott M.A."/>
            <person name="Spackman E."/>
            <person name="Goraichik I."/>
            <person name="Dimitrov K.M."/>
            <person name="Suarez D.L."/>
            <person name="Swayne D.E."/>
        </authorList>
    </citation>
    <scope>NUCLEOTIDE SEQUENCE [LARGE SCALE GENOMIC DNA]</scope>
    <source>
        <strain evidence="4 5">DSM 12555</strain>
    </source>
</reference>
<dbReference type="AlphaFoldDB" id="A0A1W1XWC2"/>
<dbReference type="EMBL" id="FWXH01000023">
    <property type="protein sequence ID" value="SMC28233.1"/>
    <property type="molecule type" value="Genomic_DNA"/>
</dbReference>
<dbReference type="PANTHER" id="PTHR33620:SF1">
    <property type="entry name" value="UREASE ACCESSORY PROTEIN F"/>
    <property type="match status" value="1"/>
</dbReference>
<dbReference type="PANTHER" id="PTHR33620">
    <property type="entry name" value="UREASE ACCESSORY PROTEIN F"/>
    <property type="match status" value="1"/>
</dbReference>
<comment type="similarity">
    <text evidence="3">Belongs to the UreF family.</text>
</comment>
<comment type="subunit">
    <text evidence="3">UreD, UreF and UreG form a complex that acts as a GTP-hydrolysis-dependent molecular chaperone, activating the urease apoprotein by helping to assemble the nickel containing metallocenter of UreC. The UreE protein probably delivers the nickel.</text>
</comment>
<dbReference type="Pfam" id="PF01730">
    <property type="entry name" value="UreF"/>
    <property type="match status" value="1"/>
</dbReference>
<dbReference type="GO" id="GO:0016151">
    <property type="term" value="F:nickel cation binding"/>
    <property type="evidence" value="ECO:0007669"/>
    <property type="project" value="UniProtKB-UniRule"/>
</dbReference>
<dbReference type="GO" id="GO:0005737">
    <property type="term" value="C:cytoplasm"/>
    <property type="evidence" value="ECO:0007669"/>
    <property type="project" value="UniProtKB-SubCell"/>
</dbReference>
<keyword evidence="2 3" id="KW-0143">Chaperone</keyword>
<keyword evidence="3" id="KW-0963">Cytoplasm</keyword>
<evidence type="ECO:0000313" key="4">
    <source>
        <dbReference type="EMBL" id="SMC28233.1"/>
    </source>
</evidence>
<gene>
    <name evidence="3" type="primary">ureF</name>
    <name evidence="4" type="ORF">SAMN02745134_03439</name>
</gene>
<keyword evidence="1 3" id="KW-0996">Nickel insertion</keyword>
<evidence type="ECO:0000256" key="1">
    <source>
        <dbReference type="ARBA" id="ARBA00022988"/>
    </source>
</evidence>
<comment type="function">
    <text evidence="3">Required for maturation of urease via the functional incorporation of the urease nickel metallocenter.</text>
</comment>